<dbReference type="AlphaFoldDB" id="A0A9E2L0U1"/>
<proteinExistence type="predicted"/>
<feature type="transmembrane region" description="Helical" evidence="1">
    <location>
        <begin position="6"/>
        <end position="22"/>
    </location>
</feature>
<feature type="domain" description="Peptidase S26" evidence="2">
    <location>
        <begin position="5"/>
        <end position="160"/>
    </location>
</feature>
<dbReference type="InterPro" id="IPR036286">
    <property type="entry name" value="LexA/Signal_pep-like_sf"/>
</dbReference>
<accession>A0A9E2L0U1</accession>
<organism evidence="3 4">
    <name type="scientific">Candidatus Fusobacterium pullicola</name>
    <dbReference type="NCBI Taxonomy" id="2838601"/>
    <lineage>
        <taxon>Bacteria</taxon>
        <taxon>Fusobacteriati</taxon>
        <taxon>Fusobacteriota</taxon>
        <taxon>Fusobacteriia</taxon>
        <taxon>Fusobacteriales</taxon>
        <taxon>Fusobacteriaceae</taxon>
        <taxon>Fusobacterium</taxon>
    </lineage>
</organism>
<keyword evidence="1" id="KW-1133">Transmembrane helix</keyword>
<dbReference type="InterPro" id="IPR019533">
    <property type="entry name" value="Peptidase_S26"/>
</dbReference>
<reference evidence="3" key="2">
    <citation type="submission" date="2021-04" db="EMBL/GenBank/DDBJ databases">
        <authorList>
            <person name="Gilroy R."/>
        </authorList>
    </citation>
    <scope>NUCLEOTIDE SEQUENCE</scope>
    <source>
        <strain evidence="3">A6-441</strain>
    </source>
</reference>
<keyword evidence="1" id="KW-0812">Transmembrane</keyword>
<dbReference type="Proteomes" id="UP000724657">
    <property type="component" value="Unassembled WGS sequence"/>
</dbReference>
<protein>
    <submittedName>
        <fullName evidence="3">S26 family signal peptidase</fullName>
    </submittedName>
</protein>
<dbReference type="GO" id="GO:0006465">
    <property type="term" value="P:signal peptide processing"/>
    <property type="evidence" value="ECO:0007669"/>
    <property type="project" value="InterPro"/>
</dbReference>
<dbReference type="GO" id="GO:0004252">
    <property type="term" value="F:serine-type endopeptidase activity"/>
    <property type="evidence" value="ECO:0007669"/>
    <property type="project" value="InterPro"/>
</dbReference>
<dbReference type="SUPFAM" id="SSF51306">
    <property type="entry name" value="LexA/Signal peptidase"/>
    <property type="match status" value="1"/>
</dbReference>
<dbReference type="EMBL" id="JAHLFN010000073">
    <property type="protein sequence ID" value="MBU3842959.1"/>
    <property type="molecule type" value="Genomic_DNA"/>
</dbReference>
<sequence length="200" mass="23461">MKSIRILIKIIIVITIGILYFRENYTINVSPSIPMGIYKKIKIEEDLKIGDTVLIDIPKDIREYMTKRGYINDDIHYLIKKIGATSKDKVEVIDNKLYINNRIVREIPLKDSIGRQLIPARRVQPKENEFFLLGDTNNSFDGRYYGTINKKFIKYKAKEVYLFENTRKIVRELKKELKENEENTTIGSNYNINANSTSKY</sequence>
<name>A0A9E2L0U1_9FUSO</name>
<evidence type="ECO:0000256" key="1">
    <source>
        <dbReference type="SAM" id="Phobius"/>
    </source>
</evidence>
<evidence type="ECO:0000313" key="3">
    <source>
        <dbReference type="EMBL" id="MBU3842959.1"/>
    </source>
</evidence>
<dbReference type="Gene3D" id="2.10.109.10">
    <property type="entry name" value="Umud Fragment, subunit A"/>
    <property type="match status" value="1"/>
</dbReference>
<comment type="caution">
    <text evidence="3">The sequence shown here is derived from an EMBL/GenBank/DDBJ whole genome shotgun (WGS) entry which is preliminary data.</text>
</comment>
<reference evidence="3" key="1">
    <citation type="journal article" date="2021" name="PeerJ">
        <title>Extensive microbial diversity within the chicken gut microbiome revealed by metagenomics and culture.</title>
        <authorList>
            <person name="Gilroy R."/>
            <person name="Ravi A."/>
            <person name="Getino M."/>
            <person name="Pursley I."/>
            <person name="Horton D.L."/>
            <person name="Alikhan N.F."/>
            <person name="Baker D."/>
            <person name="Gharbi K."/>
            <person name="Hall N."/>
            <person name="Watson M."/>
            <person name="Adriaenssens E.M."/>
            <person name="Foster-Nyarko E."/>
            <person name="Jarju S."/>
            <person name="Secka A."/>
            <person name="Antonio M."/>
            <person name="Oren A."/>
            <person name="Chaudhuri R.R."/>
            <person name="La Ragione R."/>
            <person name="Hildebrand F."/>
            <person name="Pallen M.J."/>
        </authorList>
    </citation>
    <scope>NUCLEOTIDE SEQUENCE</scope>
    <source>
        <strain evidence="3">A6-441</strain>
    </source>
</reference>
<evidence type="ECO:0000313" key="4">
    <source>
        <dbReference type="Proteomes" id="UP000724657"/>
    </source>
</evidence>
<dbReference type="Pfam" id="PF10502">
    <property type="entry name" value="Peptidase_S26"/>
    <property type="match status" value="1"/>
</dbReference>
<keyword evidence="1" id="KW-0472">Membrane</keyword>
<gene>
    <name evidence="3" type="ORF">IAA47_08290</name>
</gene>
<evidence type="ECO:0000259" key="2">
    <source>
        <dbReference type="Pfam" id="PF10502"/>
    </source>
</evidence>